<evidence type="ECO:0000313" key="4">
    <source>
        <dbReference type="Proteomes" id="UP001316184"/>
    </source>
</evidence>
<feature type="region of interest" description="Disordered" evidence="2">
    <location>
        <begin position="145"/>
        <end position="166"/>
    </location>
</feature>
<sequence>MSTDGESQIIKLQEQLALCQRELAQVRRQQEDAAEAGSADARAAESLRQISTRLAKHLDRAESVAGPRGWVKRRLLSTLPRPQEDADLAVLRSSKLMNGPWYLRRYPEVVSSGLSPALHYLRKGASEDKDPGPAFSTARYRAQHPDLPAGMNPVVHFHANHPGTAS</sequence>
<name>A0ABY5M9C9_9ACTN</name>
<organism evidence="3 4">
    <name type="scientific">Aeromicrobium wangtongii</name>
    <dbReference type="NCBI Taxonomy" id="2969247"/>
    <lineage>
        <taxon>Bacteria</taxon>
        <taxon>Bacillati</taxon>
        <taxon>Actinomycetota</taxon>
        <taxon>Actinomycetes</taxon>
        <taxon>Propionibacteriales</taxon>
        <taxon>Nocardioidaceae</taxon>
        <taxon>Aeromicrobium</taxon>
    </lineage>
</organism>
<reference evidence="3 4" key="1">
    <citation type="submission" date="2022-08" db="EMBL/GenBank/DDBJ databases">
        <title>novel species in genus Aeromicrobium.</title>
        <authorList>
            <person name="Ye L."/>
        </authorList>
    </citation>
    <scope>NUCLEOTIDE SEQUENCE [LARGE SCALE GENOMIC DNA]</scope>
    <source>
        <strain evidence="4">zg-Y1379</strain>
    </source>
</reference>
<accession>A0ABY5M9C9</accession>
<proteinExistence type="predicted"/>
<evidence type="ECO:0000256" key="2">
    <source>
        <dbReference type="SAM" id="MobiDB-lite"/>
    </source>
</evidence>
<dbReference type="RefSeq" id="WP_232403735.1">
    <property type="nucleotide sequence ID" value="NZ_CP102173.1"/>
</dbReference>
<feature type="coiled-coil region" evidence="1">
    <location>
        <begin position="9"/>
        <end position="36"/>
    </location>
</feature>
<keyword evidence="1" id="KW-0175">Coiled coil</keyword>
<keyword evidence="4" id="KW-1185">Reference proteome</keyword>
<evidence type="ECO:0000313" key="3">
    <source>
        <dbReference type="EMBL" id="UUP13600.1"/>
    </source>
</evidence>
<gene>
    <name evidence="3" type="ORF">NQV15_17390</name>
</gene>
<dbReference type="EMBL" id="CP102173">
    <property type="protein sequence ID" value="UUP13600.1"/>
    <property type="molecule type" value="Genomic_DNA"/>
</dbReference>
<protein>
    <submittedName>
        <fullName evidence="3">Uncharacterized protein</fullName>
    </submittedName>
</protein>
<dbReference type="Proteomes" id="UP001316184">
    <property type="component" value="Chromosome"/>
</dbReference>
<evidence type="ECO:0000256" key="1">
    <source>
        <dbReference type="SAM" id="Coils"/>
    </source>
</evidence>